<proteinExistence type="predicted"/>
<protein>
    <recommendedName>
        <fullName evidence="3">Protein kinase domain-containing protein</fullName>
    </recommendedName>
</protein>
<feature type="chain" id="PRO_5040838083" description="Protein kinase domain-containing protein" evidence="2">
    <location>
        <begin position="17"/>
        <end position="588"/>
    </location>
</feature>
<name>A0A9W6ZB48_9STRA</name>
<dbReference type="InterPro" id="IPR008271">
    <property type="entry name" value="Ser/Thr_kinase_AS"/>
</dbReference>
<keyword evidence="1" id="KW-0812">Transmembrane</keyword>
<dbReference type="Pfam" id="PF00069">
    <property type="entry name" value="Pkinase"/>
    <property type="match status" value="1"/>
</dbReference>
<evidence type="ECO:0000313" key="4">
    <source>
        <dbReference type="EMBL" id="GMH50924.1"/>
    </source>
</evidence>
<organism evidence="4 5">
    <name type="scientific">Triparma retinervis</name>
    <dbReference type="NCBI Taxonomy" id="2557542"/>
    <lineage>
        <taxon>Eukaryota</taxon>
        <taxon>Sar</taxon>
        <taxon>Stramenopiles</taxon>
        <taxon>Ochrophyta</taxon>
        <taxon>Bolidophyceae</taxon>
        <taxon>Parmales</taxon>
        <taxon>Triparmaceae</taxon>
        <taxon>Triparma</taxon>
    </lineage>
</organism>
<dbReference type="Gene3D" id="1.10.510.10">
    <property type="entry name" value="Transferase(Phosphotransferase) domain 1"/>
    <property type="match status" value="1"/>
</dbReference>
<keyword evidence="1" id="KW-1133">Transmembrane helix</keyword>
<evidence type="ECO:0000256" key="2">
    <source>
        <dbReference type="SAM" id="SignalP"/>
    </source>
</evidence>
<feature type="transmembrane region" description="Helical" evidence="1">
    <location>
        <begin position="242"/>
        <end position="260"/>
    </location>
</feature>
<feature type="non-terminal residue" evidence="4">
    <location>
        <position position="588"/>
    </location>
</feature>
<dbReference type="EMBL" id="BRXZ01003258">
    <property type="protein sequence ID" value="GMH50924.1"/>
    <property type="molecule type" value="Genomic_DNA"/>
</dbReference>
<evidence type="ECO:0000313" key="5">
    <source>
        <dbReference type="Proteomes" id="UP001165082"/>
    </source>
</evidence>
<gene>
    <name evidence="4" type="ORF">TrRE_jg49</name>
</gene>
<evidence type="ECO:0000256" key="1">
    <source>
        <dbReference type="SAM" id="Phobius"/>
    </source>
</evidence>
<reference evidence="4" key="1">
    <citation type="submission" date="2022-07" db="EMBL/GenBank/DDBJ databases">
        <title>Genome analysis of Parmales, a sister group of diatoms, reveals the evolutionary specialization of diatoms from phago-mixotrophs to photoautotrophs.</title>
        <authorList>
            <person name="Ban H."/>
            <person name="Sato S."/>
            <person name="Yoshikawa S."/>
            <person name="Kazumasa Y."/>
            <person name="Nakamura Y."/>
            <person name="Ichinomiya M."/>
            <person name="Saitoh K."/>
            <person name="Sato N."/>
            <person name="Blanc-Mathieu R."/>
            <person name="Endo H."/>
            <person name="Kuwata A."/>
            <person name="Ogata H."/>
        </authorList>
    </citation>
    <scope>NUCLEOTIDE SEQUENCE</scope>
</reference>
<accession>A0A9W6ZB48</accession>
<dbReference type="GO" id="GO:0005524">
    <property type="term" value="F:ATP binding"/>
    <property type="evidence" value="ECO:0007669"/>
    <property type="project" value="InterPro"/>
</dbReference>
<evidence type="ECO:0000259" key="3">
    <source>
        <dbReference type="PROSITE" id="PS50011"/>
    </source>
</evidence>
<feature type="non-terminal residue" evidence="4">
    <location>
        <position position="1"/>
    </location>
</feature>
<dbReference type="OrthoDB" id="193416at2759"/>
<dbReference type="SUPFAM" id="SSF56112">
    <property type="entry name" value="Protein kinase-like (PK-like)"/>
    <property type="match status" value="1"/>
</dbReference>
<feature type="domain" description="Protein kinase" evidence="3">
    <location>
        <begin position="337"/>
        <end position="588"/>
    </location>
</feature>
<dbReference type="Gene3D" id="3.30.200.20">
    <property type="entry name" value="Phosphorylase Kinase, domain 1"/>
    <property type="match status" value="1"/>
</dbReference>
<keyword evidence="2" id="KW-0732">Signal</keyword>
<keyword evidence="5" id="KW-1185">Reference proteome</keyword>
<dbReference type="AlphaFoldDB" id="A0A9W6ZB48"/>
<keyword evidence="1" id="KW-0472">Membrane</keyword>
<sequence>MKDLWLLLALITVVCCVSEPTAKITFSFSTERAQACLNATKVGTATSKAKMLCEHLEDGGNNVLWESSDFTNPDALSPDAVGHAVNDLGVEARGLDAEMFETPVCSGGMTGNFNDWSHFELDASEDGMVWSKTVEDSDFVAGYEVAWMFMLCAGESDSVARLQEHFSLLPTKTFDKLSSCTKWSSDLDTFRNLHWQNRHFVIPDNVKDGETIELDTYYFNECESLDVEIIAVDGGRREMPPYLLPAIAVVFVFLMLLFFYKTRDDQALIERVKSESAQQKESLLEMETKLQTEKRGNEMNRMSKNEVCLVTDNLKRIKENAEEARLFEGMKIHRKDLTIDHVVASGSFGKVSMGYYEENSVAVKQLLKLTQDDIDRFKFECFLSKELRHPHIVRTVGVVWEKDCMALVSEFVANGSLGSWLNKDYERRVSGDPDVWTWKREMLKMACDIADGVMYLHNAHYYDVRSKAWQECIIHRDLKPDNFLVTDSMHVKITDFGEARALDIKGEMTVVGTPLYIAPEVMRNERYGKRVDSYSFGVVLFACLRLRPTAFEAFASSLKEDMNKSSNRGIGAAILAHRIDVGWRPRIP</sequence>
<comment type="caution">
    <text evidence="4">The sequence shown here is derived from an EMBL/GenBank/DDBJ whole genome shotgun (WGS) entry which is preliminary data.</text>
</comment>
<dbReference type="SMART" id="SM00220">
    <property type="entry name" value="S_TKc"/>
    <property type="match status" value="1"/>
</dbReference>
<dbReference type="InterPro" id="IPR011009">
    <property type="entry name" value="Kinase-like_dom_sf"/>
</dbReference>
<feature type="signal peptide" evidence="2">
    <location>
        <begin position="1"/>
        <end position="16"/>
    </location>
</feature>
<dbReference type="Proteomes" id="UP001165082">
    <property type="component" value="Unassembled WGS sequence"/>
</dbReference>
<dbReference type="PROSITE" id="PS00108">
    <property type="entry name" value="PROTEIN_KINASE_ST"/>
    <property type="match status" value="1"/>
</dbReference>
<dbReference type="PROSITE" id="PS50011">
    <property type="entry name" value="PROTEIN_KINASE_DOM"/>
    <property type="match status" value="1"/>
</dbReference>
<dbReference type="GO" id="GO:0004674">
    <property type="term" value="F:protein serine/threonine kinase activity"/>
    <property type="evidence" value="ECO:0007669"/>
    <property type="project" value="TreeGrafter"/>
</dbReference>
<dbReference type="InterPro" id="IPR051681">
    <property type="entry name" value="Ser/Thr_Kinases-Pseudokinases"/>
</dbReference>
<dbReference type="InterPro" id="IPR000719">
    <property type="entry name" value="Prot_kinase_dom"/>
</dbReference>
<dbReference type="PANTHER" id="PTHR44329">
    <property type="entry name" value="SERINE/THREONINE-PROTEIN KINASE TNNI3K-RELATED"/>
    <property type="match status" value="1"/>
</dbReference>